<evidence type="ECO:0000256" key="10">
    <source>
        <dbReference type="ARBA" id="ARBA00024686"/>
    </source>
</evidence>
<keyword evidence="8" id="KW-0325">Glycoprotein</keyword>
<keyword evidence="9" id="KW-0449">Lipoprotein</keyword>
<keyword evidence="3" id="KW-1003">Cell membrane</keyword>
<dbReference type="InterPro" id="IPR036378">
    <property type="entry name" value="FAS1_dom_sf"/>
</dbReference>
<comment type="similarity">
    <text evidence="2">Belongs to the fasciclin-like AGP family.</text>
</comment>
<name>A0AAQ3JQ93_9LILI</name>
<sequence>MAALRTLTLFALLSLLFPFATSINITLILSNFTDFSTFSNLLTQAQLVSDINNRQTITVLAVNNDAASSVSGRPVTELKKILSVHVILDYYDGDKIHKLSNGTAIVTTLFQASGLAADQNGFLNVTDMDNGQVAFGSAAKGAPLSANFVKEVATRPFNISVLQVSSVIIPPGVSGGPSSNNTTAPTAAPSNSSASPATTPPSHAPSRGAVSPPGAADAPASHSPPASPPAPPGPDDSPAGAPSGASDSPAGTPSGAADAPSADGSGKSSAADWAVVATGVAVVVGFAMLASL</sequence>
<comment type="subcellular location">
    <subcellularLocation>
        <location evidence="1">Cell membrane</location>
        <topology evidence="1">Lipid-anchor</topology>
        <topology evidence="1">GPI-anchor</topology>
    </subcellularLocation>
</comment>
<dbReference type="Pfam" id="PF02469">
    <property type="entry name" value="Fasciclin"/>
    <property type="match status" value="1"/>
</dbReference>
<evidence type="ECO:0000256" key="2">
    <source>
        <dbReference type="ARBA" id="ARBA00007843"/>
    </source>
</evidence>
<dbReference type="SUPFAM" id="SSF82153">
    <property type="entry name" value="FAS1 domain"/>
    <property type="match status" value="1"/>
</dbReference>
<dbReference type="PANTHER" id="PTHR32382:SF88">
    <property type="entry name" value="OS02G0461500 PROTEIN"/>
    <property type="match status" value="1"/>
</dbReference>
<evidence type="ECO:0000256" key="7">
    <source>
        <dbReference type="ARBA" id="ARBA00023136"/>
    </source>
</evidence>
<comment type="function">
    <text evidence="10">May be a cell surface adhesion protein.</text>
</comment>
<evidence type="ECO:0000256" key="12">
    <source>
        <dbReference type="SAM" id="SignalP"/>
    </source>
</evidence>
<dbReference type="GO" id="GO:0098552">
    <property type="term" value="C:side of membrane"/>
    <property type="evidence" value="ECO:0007669"/>
    <property type="project" value="UniProtKB-KW"/>
</dbReference>
<feature type="domain" description="FAS1" evidence="13">
    <location>
        <begin position="22"/>
        <end position="168"/>
    </location>
</feature>
<evidence type="ECO:0000256" key="5">
    <source>
        <dbReference type="ARBA" id="ARBA00022729"/>
    </source>
</evidence>
<keyword evidence="5 12" id="KW-0732">Signal</keyword>
<dbReference type="EMBL" id="CP136890">
    <property type="protein sequence ID" value="WOK92675.1"/>
    <property type="molecule type" value="Genomic_DNA"/>
</dbReference>
<dbReference type="PANTHER" id="PTHR32382">
    <property type="entry name" value="FASCICLIN-LIKE ARABINOGALACTAN PROTEIN"/>
    <property type="match status" value="1"/>
</dbReference>
<dbReference type="InterPro" id="IPR000782">
    <property type="entry name" value="FAS1_domain"/>
</dbReference>
<dbReference type="Gene3D" id="2.30.180.10">
    <property type="entry name" value="FAS1 domain"/>
    <property type="match status" value="1"/>
</dbReference>
<protein>
    <recommendedName>
        <fullName evidence="13">FAS1 domain-containing protein</fullName>
    </recommendedName>
</protein>
<proteinExistence type="inferred from homology"/>
<feature type="compositionally biased region" description="Low complexity" evidence="11">
    <location>
        <begin position="177"/>
        <end position="197"/>
    </location>
</feature>
<accession>A0AAQ3JQ93</accession>
<feature type="compositionally biased region" description="Low complexity" evidence="11">
    <location>
        <begin position="204"/>
        <end position="224"/>
    </location>
</feature>
<dbReference type="GO" id="GO:0005886">
    <property type="term" value="C:plasma membrane"/>
    <property type="evidence" value="ECO:0007669"/>
    <property type="project" value="UniProtKB-SubCell"/>
</dbReference>
<dbReference type="Proteomes" id="UP001327560">
    <property type="component" value="Chromosome 1"/>
</dbReference>
<keyword evidence="15" id="KW-1185">Reference proteome</keyword>
<organism evidence="14 15">
    <name type="scientific">Canna indica</name>
    <name type="common">Indian-shot</name>
    <dbReference type="NCBI Taxonomy" id="4628"/>
    <lineage>
        <taxon>Eukaryota</taxon>
        <taxon>Viridiplantae</taxon>
        <taxon>Streptophyta</taxon>
        <taxon>Embryophyta</taxon>
        <taxon>Tracheophyta</taxon>
        <taxon>Spermatophyta</taxon>
        <taxon>Magnoliopsida</taxon>
        <taxon>Liliopsida</taxon>
        <taxon>Zingiberales</taxon>
        <taxon>Cannaceae</taxon>
        <taxon>Canna</taxon>
    </lineage>
</organism>
<dbReference type="AlphaFoldDB" id="A0AAQ3JQ93"/>
<evidence type="ECO:0000256" key="11">
    <source>
        <dbReference type="SAM" id="MobiDB-lite"/>
    </source>
</evidence>
<evidence type="ECO:0000256" key="4">
    <source>
        <dbReference type="ARBA" id="ARBA00022622"/>
    </source>
</evidence>
<evidence type="ECO:0000256" key="9">
    <source>
        <dbReference type="ARBA" id="ARBA00023288"/>
    </source>
</evidence>
<evidence type="ECO:0000256" key="8">
    <source>
        <dbReference type="ARBA" id="ARBA00023180"/>
    </source>
</evidence>
<keyword evidence="7" id="KW-0472">Membrane</keyword>
<evidence type="ECO:0000313" key="15">
    <source>
        <dbReference type="Proteomes" id="UP001327560"/>
    </source>
</evidence>
<feature type="signal peptide" evidence="12">
    <location>
        <begin position="1"/>
        <end position="22"/>
    </location>
</feature>
<evidence type="ECO:0000256" key="6">
    <source>
        <dbReference type="ARBA" id="ARBA00022974"/>
    </source>
</evidence>
<dbReference type="InterPro" id="IPR033254">
    <property type="entry name" value="Plant_FLA"/>
</dbReference>
<feature type="region of interest" description="Disordered" evidence="11">
    <location>
        <begin position="175"/>
        <end position="270"/>
    </location>
</feature>
<dbReference type="FunFam" id="2.30.180.10:FF:000015">
    <property type="entry name" value="Fasciclin-like arabinogalactan protein 3"/>
    <property type="match status" value="1"/>
</dbReference>
<evidence type="ECO:0000256" key="3">
    <source>
        <dbReference type="ARBA" id="ARBA00022475"/>
    </source>
</evidence>
<feature type="compositionally biased region" description="Pro residues" evidence="11">
    <location>
        <begin position="225"/>
        <end position="235"/>
    </location>
</feature>
<evidence type="ECO:0000256" key="1">
    <source>
        <dbReference type="ARBA" id="ARBA00004609"/>
    </source>
</evidence>
<evidence type="ECO:0000313" key="14">
    <source>
        <dbReference type="EMBL" id="WOK92675.1"/>
    </source>
</evidence>
<evidence type="ECO:0000259" key="13">
    <source>
        <dbReference type="PROSITE" id="PS50213"/>
    </source>
</evidence>
<keyword evidence="6" id="KW-0654">Proteoglycan</keyword>
<keyword evidence="4" id="KW-0336">GPI-anchor</keyword>
<feature type="chain" id="PRO_5042881050" description="FAS1 domain-containing protein" evidence="12">
    <location>
        <begin position="23"/>
        <end position="292"/>
    </location>
</feature>
<dbReference type="PROSITE" id="PS50213">
    <property type="entry name" value="FAS1"/>
    <property type="match status" value="1"/>
</dbReference>
<gene>
    <name evidence="14" type="ORF">Cni_G01366</name>
</gene>
<feature type="compositionally biased region" description="Low complexity" evidence="11">
    <location>
        <begin position="236"/>
        <end position="270"/>
    </location>
</feature>
<reference evidence="14 15" key="1">
    <citation type="submission" date="2023-10" db="EMBL/GenBank/DDBJ databases">
        <title>Chromosome-scale genome assembly provides insights into flower coloration mechanisms of Canna indica.</title>
        <authorList>
            <person name="Li C."/>
        </authorList>
    </citation>
    <scope>NUCLEOTIDE SEQUENCE [LARGE SCALE GENOMIC DNA]</scope>
    <source>
        <tissue evidence="14">Flower</tissue>
    </source>
</reference>